<dbReference type="Proteomes" id="UP001163293">
    <property type="component" value="Plasmid unnamed3"/>
</dbReference>
<feature type="region of interest" description="Disordered" evidence="1">
    <location>
        <begin position="1"/>
        <end position="38"/>
    </location>
</feature>
<protein>
    <submittedName>
        <fullName evidence="2">Uncharacterized protein</fullName>
    </submittedName>
</protein>
<keyword evidence="2" id="KW-0614">Plasmid</keyword>
<organism evidence="2 3">
    <name type="scientific">Paenarthrobacter ureafaciens</name>
    <dbReference type="NCBI Taxonomy" id="37931"/>
    <lineage>
        <taxon>Bacteria</taxon>
        <taxon>Bacillati</taxon>
        <taxon>Actinomycetota</taxon>
        <taxon>Actinomycetes</taxon>
        <taxon>Micrococcales</taxon>
        <taxon>Micrococcaceae</taxon>
        <taxon>Paenarthrobacter</taxon>
    </lineage>
</organism>
<proteinExistence type="predicted"/>
<evidence type="ECO:0000313" key="2">
    <source>
        <dbReference type="EMBL" id="UYW00076.1"/>
    </source>
</evidence>
<evidence type="ECO:0000256" key="1">
    <source>
        <dbReference type="SAM" id="MobiDB-lite"/>
    </source>
</evidence>
<sequence length="97" mass="10439">MGLWNLLNGRSTPAEPSVGTAATEKTQPLSPSERADLESAWRELSQTLGEFNVTSLRACSREGRHWSEDPEAVRAIAGTIDSIMDDTSEGPKDSPAP</sequence>
<reference evidence="2" key="1">
    <citation type="submission" date="2022-07" db="EMBL/GenBank/DDBJ databases">
        <authorList>
            <person name="Wu T."/>
        </authorList>
    </citation>
    <scope>NUCLEOTIDE SEQUENCE</scope>
    <source>
        <strain evidence="2">SD-1</strain>
        <plasmid evidence="2">unnamed3</plasmid>
    </source>
</reference>
<dbReference type="AlphaFoldDB" id="A0AAX3EQ48"/>
<evidence type="ECO:0000313" key="3">
    <source>
        <dbReference type="Proteomes" id="UP001163293"/>
    </source>
</evidence>
<name>A0AAX3EQ48_PAEUR</name>
<accession>A0AAX3EQ48</accession>
<keyword evidence="3" id="KW-1185">Reference proteome</keyword>
<gene>
    <name evidence="2" type="ORF">NL394_23310</name>
</gene>
<dbReference type="RefSeq" id="WP_231942057.1">
    <property type="nucleotide sequence ID" value="NZ_CP101182.1"/>
</dbReference>
<dbReference type="EMBL" id="CP101188">
    <property type="protein sequence ID" value="UYW00076.1"/>
    <property type="molecule type" value="Genomic_DNA"/>
</dbReference>
<geneLocation type="plasmid" evidence="2 3">
    <name>unnamed3</name>
</geneLocation>